<comment type="caution">
    <text evidence="1">The sequence shown here is derived from an EMBL/GenBank/DDBJ whole genome shotgun (WGS) entry which is preliminary data.</text>
</comment>
<dbReference type="AlphaFoldDB" id="A0A844M440"/>
<proteinExistence type="predicted"/>
<dbReference type="OrthoDB" id="6658486at2"/>
<gene>
    <name evidence="1" type="ORF">GB996_11100</name>
</gene>
<evidence type="ECO:0000313" key="1">
    <source>
        <dbReference type="EMBL" id="MUG33327.1"/>
    </source>
</evidence>
<accession>A0A844M440</accession>
<keyword evidence="2" id="KW-1185">Reference proteome</keyword>
<dbReference type="Proteomes" id="UP000442109">
    <property type="component" value="Unassembled WGS sequence"/>
</dbReference>
<organism evidence="1 2">
    <name type="scientific">Psychrobacter sanguinis</name>
    <dbReference type="NCBI Taxonomy" id="861445"/>
    <lineage>
        <taxon>Bacteria</taxon>
        <taxon>Pseudomonadati</taxon>
        <taxon>Pseudomonadota</taxon>
        <taxon>Gammaproteobacteria</taxon>
        <taxon>Moraxellales</taxon>
        <taxon>Moraxellaceae</taxon>
        <taxon>Psychrobacter</taxon>
    </lineage>
</organism>
<reference evidence="1 2" key="1">
    <citation type="journal article" date="2019" name="PLoS ONE">
        <title>Pup mortality in New Zealand sea lions (Phocarctos hookeri) at Enderby Island, Auckland Islands, 2013-18.</title>
        <authorList>
            <person name="Michael S.A."/>
            <person name="Hayman D.T.S."/>
            <person name="Gray R."/>
            <person name="Zhang J."/>
            <person name="Rogers L."/>
            <person name="Roe W.D."/>
        </authorList>
    </citation>
    <scope>NUCLEOTIDE SEQUENCE [LARGE SCALE GENOMIC DNA]</scope>
    <source>
        <strain evidence="1 2">SM868</strain>
    </source>
</reference>
<evidence type="ECO:0000313" key="2">
    <source>
        <dbReference type="Proteomes" id="UP000442109"/>
    </source>
</evidence>
<name>A0A844M440_9GAMM</name>
<protein>
    <submittedName>
        <fullName evidence="1">Uncharacterized protein</fullName>
    </submittedName>
</protein>
<sequence length="105" mass="12265">MSLNLQPNMTQNARDLEMCKDYWEYDPAIDYIEHVESVCSKYGVTVQALFKELSECFAYLDDVTCEFCGYICPVEVPADIAYMRSKESWCCEVCEHATWQEYNGR</sequence>
<dbReference type="RefSeq" id="WP_155587697.1">
    <property type="nucleotide sequence ID" value="NZ_WFKQ01000014.1"/>
</dbReference>
<dbReference type="EMBL" id="WFKQ01000014">
    <property type="protein sequence ID" value="MUG33327.1"/>
    <property type="molecule type" value="Genomic_DNA"/>
</dbReference>